<dbReference type="Proteomes" id="UP000537204">
    <property type="component" value="Unassembled WGS sequence"/>
</dbReference>
<accession>A0A7W8ZHU7</accession>
<name>A0A7W8ZHU7_9SPHI</name>
<evidence type="ECO:0000313" key="2">
    <source>
        <dbReference type="Proteomes" id="UP000537204"/>
    </source>
</evidence>
<protein>
    <recommendedName>
        <fullName evidence="3">Lipoprotein</fullName>
    </recommendedName>
</protein>
<organism evidence="1 2">
    <name type="scientific">Pedobacter cryoconitis</name>
    <dbReference type="NCBI Taxonomy" id="188932"/>
    <lineage>
        <taxon>Bacteria</taxon>
        <taxon>Pseudomonadati</taxon>
        <taxon>Bacteroidota</taxon>
        <taxon>Sphingobacteriia</taxon>
        <taxon>Sphingobacteriales</taxon>
        <taxon>Sphingobacteriaceae</taxon>
        <taxon>Pedobacter</taxon>
    </lineage>
</organism>
<reference evidence="1 2" key="1">
    <citation type="submission" date="2020-08" db="EMBL/GenBank/DDBJ databases">
        <title>Genomic Encyclopedia of Type Strains, Phase IV (KMG-V): Genome sequencing to study the core and pangenomes of soil and plant-associated prokaryotes.</title>
        <authorList>
            <person name="Whitman W."/>
        </authorList>
    </citation>
    <scope>NUCLEOTIDE SEQUENCE [LARGE SCALE GENOMIC DNA]</scope>
    <source>
        <strain evidence="1 2">S3M1</strain>
    </source>
</reference>
<dbReference type="RefSeq" id="WP_183877777.1">
    <property type="nucleotide sequence ID" value="NZ_JACHCE010000001.1"/>
</dbReference>
<dbReference type="AlphaFoldDB" id="A0A7W8ZHU7"/>
<comment type="caution">
    <text evidence="1">The sequence shown here is derived from an EMBL/GenBank/DDBJ whole genome shotgun (WGS) entry which is preliminary data.</text>
</comment>
<evidence type="ECO:0000313" key="1">
    <source>
        <dbReference type="EMBL" id="MBB5634175.1"/>
    </source>
</evidence>
<sequence length="100" mass="11392">MHLKKLSLTISVALCLVLTACSKEELKQDSKNSVDTKSVAGEPAALKKFLSVILNVPQDVILYDKEKKNFYIPNTVFSESYDTIKYRYEEANEYKLNNPD</sequence>
<evidence type="ECO:0008006" key="3">
    <source>
        <dbReference type="Google" id="ProtNLM"/>
    </source>
</evidence>
<dbReference type="EMBL" id="JACHCE010000001">
    <property type="protein sequence ID" value="MBB5634175.1"/>
    <property type="molecule type" value="Genomic_DNA"/>
</dbReference>
<proteinExistence type="predicted"/>
<dbReference type="PROSITE" id="PS51257">
    <property type="entry name" value="PROKAR_LIPOPROTEIN"/>
    <property type="match status" value="1"/>
</dbReference>
<gene>
    <name evidence="1" type="ORF">HDE68_000060</name>
</gene>